<sequence length="221" mass="25226">MKQDKNQVFDTIIFDFDGTLADSQRCGVMATQKAFEEKGFSVPSESTINYYMGIPIEKSFQEMADSTLSDAELQSLIITFRKYYKEYEESHLVAFPDIVSLLSELQVRSKNCFVLSSKKTNVLQRNLILLNLHLFFREIIGSDKVSNYKPHPEGIEYILNTYKIEKESTLMVGDAIFDLQMGRSARVSTCAVTWGSHSEAILMKENPDFIIHSPLELLKIV</sequence>
<dbReference type="RefSeq" id="WP_227977412.1">
    <property type="nucleotide sequence ID" value="NZ_BLBC01000007.1"/>
</dbReference>
<evidence type="ECO:0000313" key="2">
    <source>
        <dbReference type="Proteomes" id="UP000398217"/>
    </source>
</evidence>
<dbReference type="PANTHER" id="PTHR43434">
    <property type="entry name" value="PHOSPHOGLYCOLATE PHOSPHATASE"/>
    <property type="match status" value="1"/>
</dbReference>
<dbReference type="SFLD" id="SFLDG01135">
    <property type="entry name" value="C1.5.6:_HAD__Beta-PGM__Phospha"/>
    <property type="match status" value="1"/>
</dbReference>
<dbReference type="SUPFAM" id="SSF56784">
    <property type="entry name" value="HAD-like"/>
    <property type="match status" value="1"/>
</dbReference>
<dbReference type="Proteomes" id="UP000398217">
    <property type="component" value="Unassembled WGS sequence"/>
</dbReference>
<dbReference type="InterPro" id="IPR023214">
    <property type="entry name" value="HAD_sf"/>
</dbReference>
<dbReference type="SFLD" id="SFLDG01129">
    <property type="entry name" value="C1.5:_HAD__Beta-PGM__Phosphata"/>
    <property type="match status" value="1"/>
</dbReference>
<proteinExistence type="predicted"/>
<dbReference type="GO" id="GO:0008967">
    <property type="term" value="F:phosphoglycolate phosphatase activity"/>
    <property type="evidence" value="ECO:0007669"/>
    <property type="project" value="TreeGrafter"/>
</dbReference>
<dbReference type="NCBIfam" id="TIGR01549">
    <property type="entry name" value="HAD-SF-IA-v1"/>
    <property type="match status" value="1"/>
</dbReference>
<gene>
    <name evidence="1" type="ORF">RCZ01_12440</name>
</gene>
<dbReference type="Pfam" id="PF13419">
    <property type="entry name" value="HAD_2"/>
    <property type="match status" value="1"/>
</dbReference>
<dbReference type="EMBL" id="BLBC01000007">
    <property type="protein sequence ID" value="GET45942.1"/>
    <property type="molecule type" value="Genomic_DNA"/>
</dbReference>
<comment type="caution">
    <text evidence="1">The sequence shown here is derived from an EMBL/GenBank/DDBJ whole genome shotgun (WGS) entry which is preliminary data.</text>
</comment>
<protein>
    <submittedName>
        <fullName evidence="1">Haloacid dehalogenase</fullName>
    </submittedName>
</protein>
<dbReference type="GO" id="GO:0006281">
    <property type="term" value="P:DNA repair"/>
    <property type="evidence" value="ECO:0007669"/>
    <property type="project" value="TreeGrafter"/>
</dbReference>
<organism evidence="1 2">
    <name type="scientific">Capnocytophaga felis</name>
    <dbReference type="NCBI Taxonomy" id="2267611"/>
    <lineage>
        <taxon>Bacteria</taxon>
        <taxon>Pseudomonadati</taxon>
        <taxon>Bacteroidota</taxon>
        <taxon>Flavobacteriia</taxon>
        <taxon>Flavobacteriales</taxon>
        <taxon>Flavobacteriaceae</taxon>
        <taxon>Capnocytophaga</taxon>
    </lineage>
</organism>
<keyword evidence="2" id="KW-1185">Reference proteome</keyword>
<dbReference type="Gene3D" id="1.10.150.240">
    <property type="entry name" value="Putative phosphatase, domain 2"/>
    <property type="match status" value="1"/>
</dbReference>
<accession>A0A5M4B9I2</accession>
<dbReference type="Gene3D" id="3.40.50.1000">
    <property type="entry name" value="HAD superfamily/HAD-like"/>
    <property type="match status" value="1"/>
</dbReference>
<dbReference type="PANTHER" id="PTHR43434:SF26">
    <property type="entry name" value="PYROPHOSPHATASE PPAX"/>
    <property type="match status" value="1"/>
</dbReference>
<dbReference type="AlphaFoldDB" id="A0A5M4B9I2"/>
<dbReference type="GO" id="GO:0005829">
    <property type="term" value="C:cytosol"/>
    <property type="evidence" value="ECO:0007669"/>
    <property type="project" value="TreeGrafter"/>
</dbReference>
<reference evidence="2" key="1">
    <citation type="journal article" date="2020" name="Int. J. Syst. Evol. Microbiol.">
        <title>Capnocytophaga felis sp. nov. isolated from the feline oral cavity.</title>
        <authorList>
            <person name="Suzuki M."/>
            <person name="Umeda K."/>
            <person name="Kimura M."/>
            <person name="Imaoka K."/>
            <person name="Morikawa S."/>
            <person name="Maeda K."/>
        </authorList>
    </citation>
    <scope>NUCLEOTIDE SEQUENCE [LARGE SCALE GENOMIC DNA]</scope>
    <source>
        <strain evidence="2">KC07070</strain>
    </source>
</reference>
<dbReference type="SFLD" id="SFLDS00003">
    <property type="entry name" value="Haloacid_Dehalogenase"/>
    <property type="match status" value="1"/>
</dbReference>
<evidence type="ECO:0000313" key="1">
    <source>
        <dbReference type="EMBL" id="GET45942.1"/>
    </source>
</evidence>
<dbReference type="InterPro" id="IPR036412">
    <property type="entry name" value="HAD-like_sf"/>
</dbReference>
<name>A0A5M4B9I2_9FLAO</name>
<dbReference type="InterPro" id="IPR050155">
    <property type="entry name" value="HAD-like_hydrolase_sf"/>
</dbReference>
<dbReference type="InterPro" id="IPR006439">
    <property type="entry name" value="HAD-SF_hydro_IA"/>
</dbReference>
<dbReference type="InterPro" id="IPR023198">
    <property type="entry name" value="PGP-like_dom2"/>
</dbReference>
<dbReference type="InterPro" id="IPR041492">
    <property type="entry name" value="HAD_2"/>
</dbReference>